<dbReference type="GO" id="GO:0019853">
    <property type="term" value="P:L-ascorbic acid biosynthetic process"/>
    <property type="evidence" value="ECO:0007669"/>
    <property type="project" value="TreeGrafter"/>
</dbReference>
<reference evidence="5" key="1">
    <citation type="submission" date="2022-04" db="EMBL/GenBank/DDBJ databases">
        <title>Hymenobacter sp. isolated from the air.</title>
        <authorList>
            <person name="Won M."/>
            <person name="Lee C.-M."/>
            <person name="Woen H.-Y."/>
            <person name="Kwon S.-W."/>
        </authorList>
    </citation>
    <scope>NUCLEOTIDE SEQUENCE</scope>
    <source>
        <strain evidence="5">5116S-3</strain>
    </source>
</reference>
<comment type="cofactor">
    <cofactor evidence="3">
        <name>Zn(2+)</name>
        <dbReference type="ChEBI" id="CHEBI:29105"/>
    </cofactor>
    <text evidence="3">Binds 1 divalent metal cation per subunit.</text>
</comment>
<feature type="domain" description="SMP-30/Gluconolactonase/LRE-like region" evidence="4">
    <location>
        <begin position="21"/>
        <end position="221"/>
    </location>
</feature>
<evidence type="ECO:0000259" key="4">
    <source>
        <dbReference type="Pfam" id="PF08450"/>
    </source>
</evidence>
<dbReference type="Proteomes" id="UP000831796">
    <property type="component" value="Chromosome"/>
</dbReference>
<proteinExistence type="inferred from homology"/>
<evidence type="ECO:0000313" key="6">
    <source>
        <dbReference type="Proteomes" id="UP000831796"/>
    </source>
</evidence>
<sequence length="222" mass="24153">MHQPPTSAPSVRVALPAQAQLGEGALWNPLDQRLYWVDIEGQLLHIFDPATGHDRQLPTGSLVSTVVPAGPDSVLVALQSGLHELNTDTGALRCLVNPLDKPSLRFNDGKCDPAGRFWVGTLDMEGAKHQATLYRLDPDKRLHTMLTGVSISNGLIWTQDQRTMYYVDTPTQSVQAFDYDHATGAITNGRVVIRIPEADGAPDGMTIDADGHLWIALWGGAR</sequence>
<dbReference type="GO" id="GO:0004341">
    <property type="term" value="F:gluconolactonase activity"/>
    <property type="evidence" value="ECO:0007669"/>
    <property type="project" value="TreeGrafter"/>
</dbReference>
<evidence type="ECO:0000256" key="2">
    <source>
        <dbReference type="PIRSR" id="PIRSR605511-1"/>
    </source>
</evidence>
<feature type="active site" description="Proton donor/acceptor" evidence="2">
    <location>
        <position position="203"/>
    </location>
</feature>
<dbReference type="Pfam" id="PF08450">
    <property type="entry name" value="SGL"/>
    <property type="match status" value="1"/>
</dbReference>
<comment type="similarity">
    <text evidence="1">Belongs to the SMP-30/CGR1 family.</text>
</comment>
<organism evidence="5 6">
    <name type="scientific">Hymenobacter cellulosilyticus</name>
    <dbReference type="NCBI Taxonomy" id="2932248"/>
    <lineage>
        <taxon>Bacteria</taxon>
        <taxon>Pseudomonadati</taxon>
        <taxon>Bacteroidota</taxon>
        <taxon>Cytophagia</taxon>
        <taxon>Cytophagales</taxon>
        <taxon>Hymenobacteraceae</taxon>
        <taxon>Hymenobacter</taxon>
    </lineage>
</organism>
<dbReference type="KEGG" id="hcu:MUN79_14540"/>
<evidence type="ECO:0000313" key="5">
    <source>
        <dbReference type="EMBL" id="UOQ70008.1"/>
    </source>
</evidence>
<evidence type="ECO:0000256" key="1">
    <source>
        <dbReference type="ARBA" id="ARBA00008853"/>
    </source>
</evidence>
<dbReference type="Gene3D" id="2.120.10.30">
    <property type="entry name" value="TolB, C-terminal domain"/>
    <property type="match status" value="1"/>
</dbReference>
<accession>A0A8T9Q2E8</accession>
<dbReference type="InterPro" id="IPR013658">
    <property type="entry name" value="SGL"/>
</dbReference>
<evidence type="ECO:0000256" key="3">
    <source>
        <dbReference type="PIRSR" id="PIRSR605511-2"/>
    </source>
</evidence>
<gene>
    <name evidence="5" type="ORF">MUN79_14540</name>
</gene>
<dbReference type="EMBL" id="CP095046">
    <property type="protein sequence ID" value="UOQ70008.1"/>
    <property type="molecule type" value="Genomic_DNA"/>
</dbReference>
<feature type="binding site" evidence="3">
    <location>
        <position position="125"/>
    </location>
    <ligand>
        <name>substrate</name>
    </ligand>
</feature>
<dbReference type="PANTHER" id="PTHR10907:SF47">
    <property type="entry name" value="REGUCALCIN"/>
    <property type="match status" value="1"/>
</dbReference>
<feature type="binding site" evidence="3">
    <location>
        <position position="23"/>
    </location>
    <ligand>
        <name>a divalent metal cation</name>
        <dbReference type="ChEBI" id="CHEBI:60240"/>
    </ligand>
</feature>
<keyword evidence="3" id="KW-0862">Zinc</keyword>
<dbReference type="InterPro" id="IPR005511">
    <property type="entry name" value="SMP-30"/>
</dbReference>
<dbReference type="InterPro" id="IPR011042">
    <property type="entry name" value="6-blade_b-propeller_TolB-like"/>
</dbReference>
<dbReference type="SUPFAM" id="SSF63829">
    <property type="entry name" value="Calcium-dependent phosphotriesterase"/>
    <property type="match status" value="1"/>
</dbReference>
<dbReference type="GO" id="GO:0005509">
    <property type="term" value="F:calcium ion binding"/>
    <property type="evidence" value="ECO:0007669"/>
    <property type="project" value="TreeGrafter"/>
</dbReference>
<dbReference type="PANTHER" id="PTHR10907">
    <property type="entry name" value="REGUCALCIN"/>
    <property type="match status" value="1"/>
</dbReference>
<feature type="binding site" evidence="3">
    <location>
        <position position="107"/>
    </location>
    <ligand>
        <name>substrate</name>
    </ligand>
</feature>
<keyword evidence="3" id="KW-0479">Metal-binding</keyword>
<dbReference type="AlphaFoldDB" id="A0A8T9Q2E8"/>
<feature type="binding site" evidence="3">
    <location>
        <position position="105"/>
    </location>
    <ligand>
        <name>substrate</name>
    </ligand>
</feature>
<protein>
    <submittedName>
        <fullName evidence="5">SMP-30/gluconolactonase/LRE family protein</fullName>
    </submittedName>
</protein>
<feature type="binding site" evidence="3">
    <location>
        <position position="203"/>
    </location>
    <ligand>
        <name>a divalent metal cation</name>
        <dbReference type="ChEBI" id="CHEBI:60240"/>
    </ligand>
</feature>
<keyword evidence="6" id="KW-1185">Reference proteome</keyword>
<feature type="binding site" evidence="3">
    <location>
        <position position="153"/>
    </location>
    <ligand>
        <name>a divalent metal cation</name>
        <dbReference type="ChEBI" id="CHEBI:60240"/>
    </ligand>
</feature>
<name>A0A8T9Q2E8_9BACT</name>
<dbReference type="PRINTS" id="PR01790">
    <property type="entry name" value="SMP30FAMILY"/>
</dbReference>